<organism evidence="2 3">
    <name type="scientific">Cervus elaphus hippelaphus</name>
    <name type="common">European red deer</name>
    <dbReference type="NCBI Taxonomy" id="46360"/>
    <lineage>
        <taxon>Eukaryota</taxon>
        <taxon>Metazoa</taxon>
        <taxon>Chordata</taxon>
        <taxon>Craniata</taxon>
        <taxon>Vertebrata</taxon>
        <taxon>Euteleostomi</taxon>
        <taxon>Mammalia</taxon>
        <taxon>Eutheria</taxon>
        <taxon>Laurasiatheria</taxon>
        <taxon>Artiodactyla</taxon>
        <taxon>Ruminantia</taxon>
        <taxon>Pecora</taxon>
        <taxon>Cervidae</taxon>
        <taxon>Cervinae</taxon>
        <taxon>Cervus</taxon>
    </lineage>
</organism>
<dbReference type="OrthoDB" id="428854at2759"/>
<evidence type="ECO:0000256" key="1">
    <source>
        <dbReference type="SAM" id="MobiDB-lite"/>
    </source>
</evidence>
<dbReference type="AlphaFoldDB" id="A0A212C572"/>
<comment type="caution">
    <text evidence="2">The sequence shown here is derived from an EMBL/GenBank/DDBJ whole genome shotgun (WGS) entry which is preliminary data.</text>
</comment>
<dbReference type="EMBL" id="MKHE01000029">
    <property type="protein sequence ID" value="OWK01140.1"/>
    <property type="molecule type" value="Genomic_DNA"/>
</dbReference>
<evidence type="ECO:0000313" key="3">
    <source>
        <dbReference type="Proteomes" id="UP000242450"/>
    </source>
</evidence>
<feature type="region of interest" description="Disordered" evidence="1">
    <location>
        <begin position="65"/>
        <end position="97"/>
    </location>
</feature>
<protein>
    <submittedName>
        <fullName evidence="2">ESCO2</fullName>
    </submittedName>
</protein>
<proteinExistence type="predicted"/>
<sequence>MPLPGFIFRTYTLWAIKLVSFAPFHPHLGSSKVETCLLHRYAFTKLITNRAEAFLYHPGGVPLGNRHADPSTVETETPQHQDTPQHEGATPSVSPESSVYPIFTMCSVNTKRSLVEEQSSVGSTTSTNFLKQINVQKSTNTKDSNKETKDQLIIVIHSKRLKIDCHLQIKVHHLNLLCLLYPFTTKISGTSIHWRES</sequence>
<evidence type="ECO:0000313" key="2">
    <source>
        <dbReference type="EMBL" id="OWK01140.1"/>
    </source>
</evidence>
<gene>
    <name evidence="2" type="ORF">Celaphus_00018220</name>
</gene>
<reference evidence="2 3" key="1">
    <citation type="journal article" date="2018" name="Mol. Genet. Genomics">
        <title>The red deer Cervus elaphus genome CerEla1.0: sequencing, annotating, genes, and chromosomes.</title>
        <authorList>
            <person name="Bana N.A."/>
            <person name="Nyiri A."/>
            <person name="Nagy J."/>
            <person name="Frank K."/>
            <person name="Nagy T."/>
            <person name="Steger V."/>
            <person name="Schiller M."/>
            <person name="Lakatos P."/>
            <person name="Sugar L."/>
            <person name="Horn P."/>
            <person name="Barta E."/>
            <person name="Orosz L."/>
        </authorList>
    </citation>
    <scope>NUCLEOTIDE SEQUENCE [LARGE SCALE GENOMIC DNA]</scope>
    <source>
        <strain evidence="2">Hungarian</strain>
    </source>
</reference>
<accession>A0A212C572</accession>
<dbReference type="Proteomes" id="UP000242450">
    <property type="component" value="Chromosome 29"/>
</dbReference>
<name>A0A212C572_CEREH</name>
<keyword evidence="3" id="KW-1185">Reference proteome</keyword>